<dbReference type="OrthoDB" id="672773at2759"/>
<feature type="compositionally biased region" description="Basic and acidic residues" evidence="1">
    <location>
        <begin position="1"/>
        <end position="18"/>
    </location>
</feature>
<reference evidence="2 3" key="1">
    <citation type="journal article" date="2020" name="Nat. Food">
        <title>A phased Vanilla planifolia genome enables genetic improvement of flavour and production.</title>
        <authorList>
            <person name="Hasing T."/>
            <person name="Tang H."/>
            <person name="Brym M."/>
            <person name="Khazi F."/>
            <person name="Huang T."/>
            <person name="Chambers A.H."/>
        </authorList>
    </citation>
    <scope>NUCLEOTIDE SEQUENCE [LARGE SCALE GENOMIC DNA]</scope>
    <source>
        <tissue evidence="2">Leaf</tissue>
    </source>
</reference>
<name>A0A835Q5Y8_VANPL</name>
<proteinExistence type="predicted"/>
<sequence length="144" mass="14606">MKDRDVVRTSGDGAKEVGARGGVGDSGGDEGDPTVVKLSDVEISGIVFGNAGALEEGGDDGRAVREGVELVGVVVVEDNMDRKDAAFDLDRVGSNRGHGGVGDGEHGDCVETVDLVGDLGFGQEGVEVGKVGDVVEEESNVVGH</sequence>
<feature type="region of interest" description="Disordered" evidence="1">
    <location>
        <begin position="1"/>
        <end position="34"/>
    </location>
</feature>
<dbReference type="AlphaFoldDB" id="A0A835Q5Y8"/>
<gene>
    <name evidence="2" type="ORF">HPP92_018565</name>
</gene>
<comment type="caution">
    <text evidence="2">The sequence shown here is derived from an EMBL/GenBank/DDBJ whole genome shotgun (WGS) entry which is preliminary data.</text>
</comment>
<organism evidence="2 3">
    <name type="scientific">Vanilla planifolia</name>
    <name type="common">Vanilla</name>
    <dbReference type="NCBI Taxonomy" id="51239"/>
    <lineage>
        <taxon>Eukaryota</taxon>
        <taxon>Viridiplantae</taxon>
        <taxon>Streptophyta</taxon>
        <taxon>Embryophyta</taxon>
        <taxon>Tracheophyta</taxon>
        <taxon>Spermatophyta</taxon>
        <taxon>Magnoliopsida</taxon>
        <taxon>Liliopsida</taxon>
        <taxon>Asparagales</taxon>
        <taxon>Orchidaceae</taxon>
        <taxon>Vanilloideae</taxon>
        <taxon>Vanilleae</taxon>
        <taxon>Vanilla</taxon>
    </lineage>
</organism>
<protein>
    <submittedName>
        <fullName evidence="2">Uncharacterized protein</fullName>
    </submittedName>
</protein>
<evidence type="ECO:0000313" key="2">
    <source>
        <dbReference type="EMBL" id="KAG0466985.1"/>
    </source>
</evidence>
<keyword evidence="3" id="KW-1185">Reference proteome</keyword>
<evidence type="ECO:0000313" key="3">
    <source>
        <dbReference type="Proteomes" id="UP000636800"/>
    </source>
</evidence>
<dbReference type="EMBL" id="JADCNL010000009">
    <property type="protein sequence ID" value="KAG0466985.1"/>
    <property type="molecule type" value="Genomic_DNA"/>
</dbReference>
<evidence type="ECO:0000256" key="1">
    <source>
        <dbReference type="SAM" id="MobiDB-lite"/>
    </source>
</evidence>
<dbReference type="Proteomes" id="UP000636800">
    <property type="component" value="Unassembled WGS sequence"/>
</dbReference>
<accession>A0A835Q5Y8</accession>